<evidence type="ECO:0000313" key="1">
    <source>
        <dbReference type="EMBL" id="KYM91437.1"/>
    </source>
</evidence>
<keyword evidence="2" id="KW-1185">Reference proteome</keyword>
<name>A0A195BUL2_9HYME</name>
<dbReference type="Proteomes" id="UP000078540">
    <property type="component" value="Unassembled WGS sequence"/>
</dbReference>
<proteinExistence type="predicted"/>
<sequence length="148" mass="17157">MDRKHSRDTHECASRPKKIKFTVIFTGNIHTRETDTSFASTSAEKVFTAISQFVICVEEEKIKNSEQITLHEFDHELFHEDVQQAIKPIFEDLLSREAAYLAAGIFNEGFYAIIKIMTMIEIIGENAKIFCNARYQRDGLLRLRKKLE</sequence>
<dbReference type="AlphaFoldDB" id="A0A195BUL2"/>
<reference evidence="1 2" key="1">
    <citation type="submission" date="2015-09" db="EMBL/GenBank/DDBJ databases">
        <title>Atta colombica WGS genome.</title>
        <authorList>
            <person name="Nygaard S."/>
            <person name="Hu H."/>
            <person name="Boomsma J."/>
            <person name="Zhang G."/>
        </authorList>
    </citation>
    <scope>NUCLEOTIDE SEQUENCE [LARGE SCALE GENOMIC DNA]</scope>
    <source>
        <strain evidence="1">Treedump-2</strain>
        <tissue evidence="1">Whole body</tissue>
    </source>
</reference>
<protein>
    <submittedName>
        <fullName evidence="1">Uncharacterized protein</fullName>
    </submittedName>
</protein>
<accession>A0A195BUL2</accession>
<evidence type="ECO:0000313" key="2">
    <source>
        <dbReference type="Proteomes" id="UP000078540"/>
    </source>
</evidence>
<dbReference type="EMBL" id="KQ976407">
    <property type="protein sequence ID" value="KYM91437.1"/>
    <property type="molecule type" value="Genomic_DNA"/>
</dbReference>
<gene>
    <name evidence="1" type="ORF">ALC53_01505</name>
</gene>
<organism evidence="1 2">
    <name type="scientific">Atta colombica</name>
    <dbReference type="NCBI Taxonomy" id="520822"/>
    <lineage>
        <taxon>Eukaryota</taxon>
        <taxon>Metazoa</taxon>
        <taxon>Ecdysozoa</taxon>
        <taxon>Arthropoda</taxon>
        <taxon>Hexapoda</taxon>
        <taxon>Insecta</taxon>
        <taxon>Pterygota</taxon>
        <taxon>Neoptera</taxon>
        <taxon>Endopterygota</taxon>
        <taxon>Hymenoptera</taxon>
        <taxon>Apocrita</taxon>
        <taxon>Aculeata</taxon>
        <taxon>Formicoidea</taxon>
        <taxon>Formicidae</taxon>
        <taxon>Myrmicinae</taxon>
        <taxon>Atta</taxon>
    </lineage>
</organism>